<protein>
    <recommendedName>
        <fullName evidence="2">Flagellar biosynthetic protein FlhB</fullName>
    </recommendedName>
</protein>
<dbReference type="SUPFAM" id="SSF160544">
    <property type="entry name" value="EscU C-terminal domain-like"/>
    <property type="match status" value="1"/>
</dbReference>
<keyword evidence="6" id="KW-1185">Reference proteome</keyword>
<accession>A0A084IMW9</accession>
<keyword evidence="3" id="KW-1006">Bacterial flagellum protein export</keyword>
<comment type="similarity">
    <text evidence="1">Belongs to the type III secretion exporter family.</text>
</comment>
<dbReference type="STRING" id="1304275.C41B8_07152"/>
<evidence type="ECO:0000313" key="5">
    <source>
        <dbReference type="EMBL" id="KEZ78053.1"/>
    </source>
</evidence>
<dbReference type="InterPro" id="IPR006135">
    <property type="entry name" value="T3SS_substrate_exporter"/>
</dbReference>
<dbReference type="GO" id="GO:0009306">
    <property type="term" value="P:protein secretion"/>
    <property type="evidence" value="ECO:0007669"/>
    <property type="project" value="InterPro"/>
</dbReference>
<keyword evidence="5" id="KW-0282">Flagellum</keyword>
<dbReference type="OrthoDB" id="5244399at2"/>
<evidence type="ECO:0000256" key="1">
    <source>
        <dbReference type="ARBA" id="ARBA00010690"/>
    </source>
</evidence>
<comment type="caution">
    <text evidence="5">The sequence shown here is derived from an EMBL/GenBank/DDBJ whole genome shotgun (WGS) entry which is preliminary data.</text>
</comment>
<gene>
    <name evidence="5" type="ORF">C41B8_07152</name>
</gene>
<organism evidence="5 6">
    <name type="scientific">Salinisphaera hydrothermalis (strain C41B8)</name>
    <dbReference type="NCBI Taxonomy" id="1304275"/>
    <lineage>
        <taxon>Bacteria</taxon>
        <taxon>Pseudomonadati</taxon>
        <taxon>Pseudomonadota</taxon>
        <taxon>Gammaproteobacteria</taxon>
        <taxon>Salinisphaerales</taxon>
        <taxon>Salinisphaeraceae</taxon>
        <taxon>Salinisphaera</taxon>
    </lineage>
</organism>
<sequence>MSGEPPEGDAPGAPIDRRQAVALRYETHDDAPRVVAKGYGDIADAIIARAKAHDLPVHGEPELVRLLAQIDLDAQIPPSLYVAVAELLAWVYELEQAALAGSERN</sequence>
<dbReference type="AlphaFoldDB" id="A0A084IMW9"/>
<dbReference type="Pfam" id="PF01312">
    <property type="entry name" value="Bac_export_2"/>
    <property type="match status" value="1"/>
</dbReference>
<evidence type="ECO:0000256" key="3">
    <source>
        <dbReference type="ARBA" id="ARBA00023225"/>
    </source>
</evidence>
<dbReference type="PANTHER" id="PTHR30531:SF12">
    <property type="entry name" value="FLAGELLAR BIOSYNTHETIC PROTEIN FLHB"/>
    <property type="match status" value="1"/>
</dbReference>
<dbReference type="Proteomes" id="UP000028302">
    <property type="component" value="Unassembled WGS sequence"/>
</dbReference>
<proteinExistence type="inferred from homology"/>
<dbReference type="PANTHER" id="PTHR30531">
    <property type="entry name" value="FLAGELLAR BIOSYNTHETIC PROTEIN FLHB"/>
    <property type="match status" value="1"/>
</dbReference>
<keyword evidence="3" id="KW-0813">Transport</keyword>
<keyword evidence="5" id="KW-0966">Cell projection</keyword>
<keyword evidence="3" id="KW-0653">Protein transport</keyword>
<dbReference type="GO" id="GO:0005886">
    <property type="term" value="C:plasma membrane"/>
    <property type="evidence" value="ECO:0007669"/>
    <property type="project" value="TreeGrafter"/>
</dbReference>
<dbReference type="RefSeq" id="WP_051883218.1">
    <property type="nucleotide sequence ID" value="NZ_APNK01000007.1"/>
</dbReference>
<dbReference type="InterPro" id="IPR029025">
    <property type="entry name" value="T3SS_substrate_exporter_C"/>
</dbReference>
<evidence type="ECO:0000256" key="4">
    <source>
        <dbReference type="ARBA" id="ARBA00025078"/>
    </source>
</evidence>
<keyword evidence="5" id="KW-0969">Cilium</keyword>
<evidence type="ECO:0000256" key="2">
    <source>
        <dbReference type="ARBA" id="ARBA00021622"/>
    </source>
</evidence>
<comment type="function">
    <text evidence="4">Required for formation of the rod structure in the basal body of the flagellar apparatus. Together with FliI and FliH, may constitute the export apparatus of flagellin.</text>
</comment>
<dbReference type="EMBL" id="APNK01000007">
    <property type="protein sequence ID" value="KEZ78053.1"/>
    <property type="molecule type" value="Genomic_DNA"/>
</dbReference>
<dbReference type="eggNOG" id="COG2257">
    <property type="taxonomic scope" value="Bacteria"/>
</dbReference>
<evidence type="ECO:0000313" key="6">
    <source>
        <dbReference type="Proteomes" id="UP000028302"/>
    </source>
</evidence>
<dbReference type="Gene3D" id="3.40.1690.10">
    <property type="entry name" value="secretion proteins EscU"/>
    <property type="match status" value="1"/>
</dbReference>
<reference evidence="5 6" key="1">
    <citation type="submission" date="2013-03" db="EMBL/GenBank/DDBJ databases">
        <title>Salinisphaera hydrothermalis C41B8 Genome Sequencing.</title>
        <authorList>
            <person name="Li C."/>
            <person name="Lai Q."/>
            <person name="Shao Z."/>
        </authorList>
    </citation>
    <scope>NUCLEOTIDE SEQUENCE [LARGE SCALE GENOMIC DNA]</scope>
    <source>
        <strain evidence="5 6">C41B8</strain>
    </source>
</reference>
<name>A0A084IMW9_SALHC</name>